<dbReference type="Pfam" id="PF01408">
    <property type="entry name" value="GFO_IDH_MocA"/>
    <property type="match status" value="1"/>
</dbReference>
<dbReference type="GO" id="GO:0016491">
    <property type="term" value="F:oxidoreductase activity"/>
    <property type="evidence" value="ECO:0007669"/>
    <property type="project" value="UniProtKB-KW"/>
</dbReference>
<proteinExistence type="inferred from homology"/>
<organism evidence="6 7">
    <name type="scientific">Psychromicrobium lacuslunae</name>
    <dbReference type="NCBI Taxonomy" id="1618207"/>
    <lineage>
        <taxon>Bacteria</taxon>
        <taxon>Bacillati</taxon>
        <taxon>Actinomycetota</taxon>
        <taxon>Actinomycetes</taxon>
        <taxon>Micrococcales</taxon>
        <taxon>Micrococcaceae</taxon>
        <taxon>Psychromicrobium</taxon>
    </lineage>
</organism>
<accession>A0A0D4C2U7</accession>
<dbReference type="KEGG" id="ari:UM93_16785"/>
<dbReference type="InterPro" id="IPR036291">
    <property type="entry name" value="NAD(P)-bd_dom_sf"/>
</dbReference>
<dbReference type="Gene3D" id="3.30.360.10">
    <property type="entry name" value="Dihydrodipicolinate Reductase, domain 2"/>
    <property type="match status" value="1"/>
</dbReference>
<dbReference type="SUPFAM" id="SSF51735">
    <property type="entry name" value="NAD(P)-binding Rossmann-fold domains"/>
    <property type="match status" value="1"/>
</dbReference>
<evidence type="ECO:0000313" key="6">
    <source>
        <dbReference type="EMBL" id="AJT42715.1"/>
    </source>
</evidence>
<dbReference type="InterPro" id="IPR055170">
    <property type="entry name" value="GFO_IDH_MocA-like_dom"/>
</dbReference>
<dbReference type="Pfam" id="PF22725">
    <property type="entry name" value="GFO_IDH_MocA_C3"/>
    <property type="match status" value="1"/>
</dbReference>
<keyword evidence="3" id="KW-0520">NAD</keyword>
<protein>
    <submittedName>
        <fullName evidence="6">Oxidoreductase</fullName>
    </submittedName>
</protein>
<dbReference type="Proteomes" id="UP000061839">
    <property type="component" value="Chromosome"/>
</dbReference>
<evidence type="ECO:0000313" key="7">
    <source>
        <dbReference type="Proteomes" id="UP000061839"/>
    </source>
</evidence>
<feature type="domain" description="GFO/IDH/MocA-like oxidoreductase" evidence="5">
    <location>
        <begin position="166"/>
        <end position="281"/>
    </location>
</feature>
<name>A0A0D4C2U7_9MICC</name>
<evidence type="ECO:0000259" key="4">
    <source>
        <dbReference type="Pfam" id="PF01408"/>
    </source>
</evidence>
<reference evidence="6 7" key="1">
    <citation type="journal article" date="2015" name="Genome Announc.">
        <title>Complete Genome Sequencing of Protease-Producing Novel Arthrobacter sp. Strain IHBB 11108 Using PacBio Single-Molecule Real-Time Sequencing Technology.</title>
        <authorList>
            <person name="Kiran S."/>
            <person name="Swarnkar M.K."/>
            <person name="Pal M."/>
            <person name="Thakur R."/>
            <person name="Tewari R."/>
            <person name="Singh A.K."/>
            <person name="Gulati A."/>
        </authorList>
    </citation>
    <scope>NUCLEOTIDE SEQUENCE [LARGE SCALE GENOMIC DNA]</scope>
    <source>
        <strain evidence="6 7">IHBB 11108</strain>
    </source>
</reference>
<dbReference type="HOGENOM" id="CLU_023194_7_2_11"/>
<evidence type="ECO:0000259" key="5">
    <source>
        <dbReference type="Pfam" id="PF22725"/>
    </source>
</evidence>
<dbReference type="GO" id="GO:0000166">
    <property type="term" value="F:nucleotide binding"/>
    <property type="evidence" value="ECO:0007669"/>
    <property type="project" value="InterPro"/>
</dbReference>
<dbReference type="EMBL" id="CP011005">
    <property type="protein sequence ID" value="AJT42715.1"/>
    <property type="molecule type" value="Genomic_DNA"/>
</dbReference>
<dbReference type="SUPFAM" id="SSF55347">
    <property type="entry name" value="Glyceraldehyde-3-phosphate dehydrogenase-like, C-terminal domain"/>
    <property type="match status" value="1"/>
</dbReference>
<dbReference type="RefSeq" id="WP_082057213.1">
    <property type="nucleotide sequence ID" value="NZ_CP011005.1"/>
</dbReference>
<sequence>MNADDAATPTYIARPDWYDDGTPDPLAATGPALRWGIVSTGSIANTVTSDIALLDDAVIQAASSRSQRSAEDFAAKFGATNSYFDERGLTGYQQMFDDPQVDVVYVATPHGQHYEVAKAALEAGKHVLCEKALTINAREAEELIELAGSKGLFLMEAMWARFTPGVQRALELVGSGVFGEIHWVRADVGFPAPQDPNSRIWAPEAGGGALLDLTVYPLLWAWAVFGAPDAVQASGTLTDFGVDAQNAITLDYRGGGQAQLMSSLLSQGPRQADLGGTDGVLSTVGSIHNPEGLAVRYGWNGSGWEQERIETFSPVGRGYTYQLREVTRCIQQGLQQSPTMPWADSLAIMRLFDGVRAQLGVSYPNDRR</sequence>
<dbReference type="InterPro" id="IPR050984">
    <property type="entry name" value="Gfo/Idh/MocA_domain"/>
</dbReference>
<keyword evidence="7" id="KW-1185">Reference proteome</keyword>
<evidence type="ECO:0000256" key="2">
    <source>
        <dbReference type="ARBA" id="ARBA00023002"/>
    </source>
</evidence>
<dbReference type="AlphaFoldDB" id="A0A0D4C2U7"/>
<dbReference type="PATRIC" id="fig|1618207.4.peg.3410"/>
<dbReference type="Gene3D" id="3.40.50.720">
    <property type="entry name" value="NAD(P)-binding Rossmann-like Domain"/>
    <property type="match status" value="1"/>
</dbReference>
<feature type="domain" description="Gfo/Idh/MocA-like oxidoreductase N-terminal" evidence="4">
    <location>
        <begin position="33"/>
        <end position="155"/>
    </location>
</feature>
<dbReference type="PANTHER" id="PTHR22604:SF105">
    <property type="entry name" value="TRANS-1,2-DIHYDROBENZENE-1,2-DIOL DEHYDROGENASE"/>
    <property type="match status" value="1"/>
</dbReference>
<dbReference type="InterPro" id="IPR000683">
    <property type="entry name" value="Gfo/Idh/MocA-like_OxRdtase_N"/>
</dbReference>
<comment type="similarity">
    <text evidence="1">Belongs to the Gfo/Idh/MocA family.</text>
</comment>
<evidence type="ECO:0000256" key="1">
    <source>
        <dbReference type="ARBA" id="ARBA00010928"/>
    </source>
</evidence>
<evidence type="ECO:0000256" key="3">
    <source>
        <dbReference type="ARBA" id="ARBA00023027"/>
    </source>
</evidence>
<dbReference type="PANTHER" id="PTHR22604">
    <property type="entry name" value="OXIDOREDUCTASES"/>
    <property type="match status" value="1"/>
</dbReference>
<dbReference type="OrthoDB" id="9815825at2"/>
<dbReference type="STRING" id="1618207.UM93_16785"/>
<keyword evidence="2" id="KW-0560">Oxidoreductase</keyword>
<gene>
    <name evidence="6" type="ORF">UM93_16785</name>
</gene>